<gene>
    <name evidence="1" type="ORF">KMW28_10070</name>
</gene>
<dbReference type="Pfam" id="PF16271">
    <property type="entry name" value="DUF4924"/>
    <property type="match status" value="1"/>
</dbReference>
<accession>A0AAX1N8Q1</accession>
<dbReference type="Proteomes" id="UP000678679">
    <property type="component" value="Chromosome 1"/>
</dbReference>
<dbReference type="RefSeq" id="WP_066207716.1">
    <property type="nucleotide sequence ID" value="NZ_CP076132.1"/>
</dbReference>
<keyword evidence="2" id="KW-1185">Reference proteome</keyword>
<dbReference type="InterPro" id="IPR032574">
    <property type="entry name" value="DUF4924"/>
</dbReference>
<dbReference type="AlphaFoldDB" id="A0AAX1N8Q1"/>
<evidence type="ECO:0000313" key="2">
    <source>
        <dbReference type="Proteomes" id="UP000678679"/>
    </source>
</evidence>
<name>A0AAX1N8Q1_9BACT</name>
<protein>
    <submittedName>
        <fullName evidence="1">DUF4924 family protein</fullName>
    </submittedName>
</protein>
<proteinExistence type="predicted"/>
<dbReference type="KEGG" id="fya:KMW28_10070"/>
<evidence type="ECO:0000313" key="1">
    <source>
        <dbReference type="EMBL" id="QWG03898.1"/>
    </source>
</evidence>
<sequence length="175" mass="20670">MLIAQQKKEQNICEYIIYIYQSEELLRAFDFNFEDIREYVVNHITKLNDKERDEVIQWHKDLLELMKKEEVTKEGHCSWAQDEVDNITTLHHKLLSEDEEYQKVYKKASPHIDENLKFADGLITNPIQICINGIFGLLLLRTRGKKVDNATKNILDSFGDVLSYLAYKFKEVDKN</sequence>
<dbReference type="EMBL" id="CP076132">
    <property type="protein sequence ID" value="QWG03898.1"/>
    <property type="molecule type" value="Genomic_DNA"/>
</dbReference>
<organism evidence="1 2">
    <name type="scientific">Flammeovirga yaeyamensis</name>
    <dbReference type="NCBI Taxonomy" id="367791"/>
    <lineage>
        <taxon>Bacteria</taxon>
        <taxon>Pseudomonadati</taxon>
        <taxon>Bacteroidota</taxon>
        <taxon>Cytophagia</taxon>
        <taxon>Cytophagales</taxon>
        <taxon>Flammeovirgaceae</taxon>
        <taxon>Flammeovirga</taxon>
    </lineage>
</organism>
<reference evidence="1 2" key="1">
    <citation type="submission" date="2021-05" db="EMBL/GenBank/DDBJ databases">
        <title>Comparative genomic studies on the polysaccharide-degrading batcterial strains of the Flammeovirga genus.</title>
        <authorList>
            <person name="Zewei F."/>
            <person name="Zheng Z."/>
            <person name="Yu L."/>
            <person name="Ruyue G."/>
            <person name="Yanhong M."/>
            <person name="Yuanyuan C."/>
            <person name="Jingyan G."/>
            <person name="Wenjun H."/>
        </authorList>
    </citation>
    <scope>NUCLEOTIDE SEQUENCE [LARGE SCALE GENOMIC DNA]</scope>
    <source>
        <strain evidence="1 2">NBRC:100898</strain>
    </source>
</reference>